<name>A0A1V2DSI6_9GAMM</name>
<organism evidence="1 2">
    <name type="scientific">Marinobacter lutaoensis</name>
    <dbReference type="NCBI Taxonomy" id="135739"/>
    <lineage>
        <taxon>Bacteria</taxon>
        <taxon>Pseudomonadati</taxon>
        <taxon>Pseudomonadota</taxon>
        <taxon>Gammaproteobacteria</taxon>
        <taxon>Pseudomonadales</taxon>
        <taxon>Marinobacteraceae</taxon>
        <taxon>Marinobacter</taxon>
    </lineage>
</organism>
<dbReference type="EMBL" id="MSCW01000007">
    <property type="protein sequence ID" value="ONF43430.1"/>
    <property type="molecule type" value="Genomic_DNA"/>
</dbReference>
<keyword evidence="2" id="KW-1185">Reference proteome</keyword>
<evidence type="ECO:0000313" key="2">
    <source>
        <dbReference type="Proteomes" id="UP000189339"/>
    </source>
</evidence>
<dbReference type="Proteomes" id="UP000189339">
    <property type="component" value="Unassembled WGS sequence"/>
</dbReference>
<dbReference type="AlphaFoldDB" id="A0A1V2DSI6"/>
<dbReference type="Gene3D" id="3.40.190.10">
    <property type="entry name" value="Periplasmic binding protein-like II"/>
    <property type="match status" value="1"/>
</dbReference>
<gene>
    <name evidence="1" type="ORF">BTO32_12205</name>
</gene>
<proteinExistence type="predicted"/>
<sequence length="59" mass="6483">MCESSAVDLVVDDAVQGLGITQLFEQWLAPYLQEGTLEPVLESWCHSRYRGVIGGKCLA</sequence>
<comment type="caution">
    <text evidence="1">The sequence shown here is derived from an EMBL/GenBank/DDBJ whole genome shotgun (WGS) entry which is preliminary data.</text>
</comment>
<reference evidence="1 2" key="1">
    <citation type="submission" date="2016-12" db="EMBL/GenBank/DDBJ databases">
        <title>Marinobacter lutaoensis whole genome sequencing.</title>
        <authorList>
            <person name="Verma A."/>
            <person name="Krishnamurthi S."/>
        </authorList>
    </citation>
    <scope>NUCLEOTIDE SEQUENCE [LARGE SCALE GENOMIC DNA]</scope>
    <source>
        <strain evidence="1 2">T5054</strain>
    </source>
</reference>
<accession>A0A1V2DSI6</accession>
<protein>
    <submittedName>
        <fullName evidence="1">Uncharacterized protein</fullName>
    </submittedName>
</protein>
<evidence type="ECO:0000313" key="1">
    <source>
        <dbReference type="EMBL" id="ONF43430.1"/>
    </source>
</evidence>
<dbReference type="STRING" id="135739.BTO32_12205"/>
<dbReference type="RefSeq" id="WP_076724895.1">
    <property type="nucleotide sequence ID" value="NZ_MSCW01000007.1"/>
</dbReference>
<dbReference type="OrthoDB" id="9813056at2"/>